<organism evidence="2 3">
    <name type="scientific">Aequorivita echinoideorum</name>
    <dbReference type="NCBI Taxonomy" id="1549647"/>
    <lineage>
        <taxon>Bacteria</taxon>
        <taxon>Pseudomonadati</taxon>
        <taxon>Bacteroidota</taxon>
        <taxon>Flavobacteriia</taxon>
        <taxon>Flavobacteriales</taxon>
        <taxon>Flavobacteriaceae</taxon>
        <taxon>Aequorivita</taxon>
    </lineage>
</organism>
<protein>
    <submittedName>
        <fullName evidence="2">Uncharacterized protein</fullName>
    </submittedName>
</protein>
<keyword evidence="1" id="KW-1133">Transmembrane helix</keyword>
<dbReference type="Proteomes" id="UP001297092">
    <property type="component" value="Unassembled WGS sequence"/>
</dbReference>
<proteinExistence type="predicted"/>
<feature type="transmembrane region" description="Helical" evidence="1">
    <location>
        <begin position="12"/>
        <end position="34"/>
    </location>
</feature>
<reference evidence="2 3" key="1">
    <citation type="submission" date="2021-05" db="EMBL/GenBank/DDBJ databases">
        <title>Aequorivita echinoideorum JCM 30378 genome.</title>
        <authorList>
            <person name="Zhang H."/>
            <person name="Li C."/>
        </authorList>
    </citation>
    <scope>NUCLEOTIDE SEQUENCE [LARGE SCALE GENOMIC DNA]</scope>
    <source>
        <strain evidence="2 3">JCM30378</strain>
    </source>
</reference>
<keyword evidence="1" id="KW-0812">Transmembrane</keyword>
<name>A0ABS5S7J6_9FLAO</name>
<keyword evidence="3" id="KW-1185">Reference proteome</keyword>
<evidence type="ECO:0000313" key="2">
    <source>
        <dbReference type="EMBL" id="MBT0609182.1"/>
    </source>
</evidence>
<sequence>MVTYICYMVLWLFNMVGCLCYTVLYFCYMVFYIFEMMAFSVEILPHFYERDEDLQNNIVAL</sequence>
<dbReference type="RefSeq" id="WP_214114608.1">
    <property type="nucleotide sequence ID" value="NZ_JAHCTB010000007.1"/>
</dbReference>
<dbReference type="EMBL" id="JAHCTB010000007">
    <property type="protein sequence ID" value="MBT0609182.1"/>
    <property type="molecule type" value="Genomic_DNA"/>
</dbReference>
<evidence type="ECO:0000313" key="3">
    <source>
        <dbReference type="Proteomes" id="UP001297092"/>
    </source>
</evidence>
<gene>
    <name evidence="2" type="ORF">KIV10_13420</name>
</gene>
<evidence type="ECO:0000256" key="1">
    <source>
        <dbReference type="SAM" id="Phobius"/>
    </source>
</evidence>
<comment type="caution">
    <text evidence="2">The sequence shown here is derived from an EMBL/GenBank/DDBJ whole genome shotgun (WGS) entry which is preliminary data.</text>
</comment>
<accession>A0ABS5S7J6</accession>
<keyword evidence="1" id="KW-0472">Membrane</keyword>